<dbReference type="AlphaFoldDB" id="A0A173UUR4"/>
<dbReference type="PROSITE" id="PS51257">
    <property type="entry name" value="PROKAR_LIPOPROTEIN"/>
    <property type="match status" value="1"/>
</dbReference>
<name>A0A173UUR4_BACT4</name>
<dbReference type="Proteomes" id="UP000460317">
    <property type="component" value="Unassembled WGS sequence"/>
</dbReference>
<dbReference type="EMBL" id="CP083685">
    <property type="protein sequence ID" value="UYU92050.1"/>
    <property type="molecule type" value="Genomic_DNA"/>
</dbReference>
<organism evidence="1 8">
    <name type="scientific">Bacteroides thetaiotaomicron</name>
    <dbReference type="NCBI Taxonomy" id="818"/>
    <lineage>
        <taxon>Bacteria</taxon>
        <taxon>Pseudomonadati</taxon>
        <taxon>Bacteroidota</taxon>
        <taxon>Bacteroidia</taxon>
        <taxon>Bacteroidales</taxon>
        <taxon>Bacteroidaceae</taxon>
        <taxon>Bacteroides</taxon>
    </lineage>
</organism>
<dbReference type="EMBL" id="JAQNVG010000021">
    <property type="protein sequence ID" value="MDC2236832.1"/>
    <property type="molecule type" value="Genomic_DNA"/>
</dbReference>
<evidence type="ECO:0000313" key="4">
    <source>
        <dbReference type="EMBL" id="UYU68745.1"/>
    </source>
</evidence>
<evidence type="ECO:0000313" key="1">
    <source>
        <dbReference type="EMBL" id="KAB4447857.1"/>
    </source>
</evidence>
<dbReference type="Proteomes" id="UP001217776">
    <property type="component" value="Unassembled WGS sequence"/>
</dbReference>
<dbReference type="RefSeq" id="WP_048693131.1">
    <property type="nucleotide sequence ID" value="NZ_CAXSMB010000018.1"/>
</dbReference>
<proteinExistence type="predicted"/>
<accession>A0A173UUR4</accession>
<dbReference type="EMBL" id="CP083680">
    <property type="protein sequence ID" value="UYU68745.1"/>
    <property type="molecule type" value="Genomic_DNA"/>
</dbReference>
<gene>
    <name evidence="3" type="ORF">DW011_11385</name>
    <name evidence="1" type="ORF">GAN93_23230</name>
    <name evidence="5" type="ORF">KQP59_12750</name>
    <name evidence="4" type="ORF">KQP68_10930</name>
    <name evidence="6" type="ORF">KQP74_05300</name>
    <name evidence="2" type="ORF">PO127_13880</name>
</gene>
<dbReference type="EMBL" id="QROV01000011">
    <property type="protein sequence ID" value="RHL59187.1"/>
    <property type="molecule type" value="Genomic_DNA"/>
</dbReference>
<evidence type="ECO:0000313" key="3">
    <source>
        <dbReference type="EMBL" id="RHL59187.1"/>
    </source>
</evidence>
<reference evidence="2" key="4">
    <citation type="submission" date="2022-10" db="EMBL/GenBank/DDBJ databases">
        <title>Human gut microbiome strain richness.</title>
        <authorList>
            <person name="Chen-Liaw A."/>
        </authorList>
    </citation>
    <scope>NUCLEOTIDE SEQUENCE</scope>
    <source>
        <strain evidence="2">1001283st1_A3_1001283B150304_161114</strain>
    </source>
</reference>
<dbReference type="Proteomes" id="UP001162960">
    <property type="component" value="Chromosome"/>
</dbReference>
<dbReference type="Proteomes" id="UP000283616">
    <property type="component" value="Unassembled WGS sequence"/>
</dbReference>
<dbReference type="Proteomes" id="UP001156216">
    <property type="component" value="Chromosome"/>
</dbReference>
<dbReference type="EMBL" id="CP083681">
    <property type="protein sequence ID" value="UYU73924.1"/>
    <property type="molecule type" value="Genomic_DNA"/>
</dbReference>
<reference evidence="4 9" key="3">
    <citation type="submission" date="2021-06" db="EMBL/GenBank/DDBJ databases">
        <title>Interrogation of the integrated mobile genetic elements in gut-associated Bacteroides with a consensus prediction approach.</title>
        <authorList>
            <person name="Campbell D.E."/>
            <person name="Leigh J.R."/>
            <person name="Kim T."/>
            <person name="England W."/>
            <person name="Whitaker R.J."/>
            <person name="Degnan P.H."/>
        </authorList>
    </citation>
    <scope>NUCLEOTIDE SEQUENCE [LARGE SCALE GENOMIC DNA]</scope>
    <source>
        <strain evidence="6">VPI-3443</strain>
        <strain evidence="5">VPI-BTDOT2</strain>
        <strain evidence="4 9">WAL8669</strain>
    </source>
</reference>
<dbReference type="Proteomes" id="UP001156218">
    <property type="component" value="Chromosome"/>
</dbReference>
<evidence type="ECO:0000313" key="2">
    <source>
        <dbReference type="EMBL" id="MDC2236832.1"/>
    </source>
</evidence>
<evidence type="ECO:0000313" key="8">
    <source>
        <dbReference type="Proteomes" id="UP000460317"/>
    </source>
</evidence>
<evidence type="ECO:0000313" key="6">
    <source>
        <dbReference type="EMBL" id="UYU92050.1"/>
    </source>
</evidence>
<reference evidence="1 8" key="2">
    <citation type="journal article" date="2019" name="Nat. Med.">
        <title>A library of human gut bacterial isolates paired with longitudinal multiomics data enables mechanistic microbiome research.</title>
        <authorList>
            <person name="Poyet M."/>
            <person name="Groussin M."/>
            <person name="Gibbons S.M."/>
            <person name="Avila-Pacheco J."/>
            <person name="Jiang X."/>
            <person name="Kearney S.M."/>
            <person name="Perrotta A.R."/>
            <person name="Berdy B."/>
            <person name="Zhao S."/>
            <person name="Lieberman T.D."/>
            <person name="Swanson P.K."/>
            <person name="Smith M."/>
            <person name="Roesemann S."/>
            <person name="Alexander J.E."/>
            <person name="Rich S.A."/>
            <person name="Livny J."/>
            <person name="Vlamakis H."/>
            <person name="Clish C."/>
            <person name="Bullock K."/>
            <person name="Deik A."/>
            <person name="Scott J."/>
            <person name="Pierce K.A."/>
            <person name="Xavier R.J."/>
            <person name="Alm E.J."/>
        </authorList>
    </citation>
    <scope>NUCLEOTIDE SEQUENCE [LARGE SCALE GENOMIC DNA]</scope>
    <source>
        <strain evidence="1 8">BIOML-A165</strain>
    </source>
</reference>
<evidence type="ECO:0000313" key="9">
    <source>
        <dbReference type="Proteomes" id="UP001156218"/>
    </source>
</evidence>
<evidence type="ECO:0000313" key="5">
    <source>
        <dbReference type="EMBL" id="UYU73924.1"/>
    </source>
</evidence>
<reference evidence="3 7" key="1">
    <citation type="submission" date="2018-08" db="EMBL/GenBank/DDBJ databases">
        <title>A genome reference for cultivated species of the human gut microbiota.</title>
        <authorList>
            <person name="Zou Y."/>
            <person name="Xue W."/>
            <person name="Luo G."/>
        </authorList>
    </citation>
    <scope>NUCLEOTIDE SEQUENCE [LARGE SCALE GENOMIC DNA]</scope>
    <source>
        <strain evidence="3 7">AF37-12</strain>
    </source>
</reference>
<protein>
    <recommendedName>
        <fullName evidence="10">Lipoprotein</fullName>
    </recommendedName>
</protein>
<evidence type="ECO:0000313" key="7">
    <source>
        <dbReference type="Proteomes" id="UP000283616"/>
    </source>
</evidence>
<dbReference type="EMBL" id="WCSB01000035">
    <property type="protein sequence ID" value="KAB4447857.1"/>
    <property type="molecule type" value="Genomic_DNA"/>
</dbReference>
<sequence>MKEILKYIGLTLIFFMVYSCSGGEDILQEGPEEDPFKDYCLVTIEHSGKSFGFLEFTGSKLSGNIQWGDDKSEMFAGKNTPSHVYQTAEEHIIVIKVQQADGIMLPGIEGVSRIDLSDF</sequence>
<evidence type="ECO:0008006" key="10">
    <source>
        <dbReference type="Google" id="ProtNLM"/>
    </source>
</evidence>